<evidence type="ECO:0000256" key="2">
    <source>
        <dbReference type="SAM" id="Coils"/>
    </source>
</evidence>
<feature type="coiled-coil region" evidence="2">
    <location>
        <begin position="66"/>
        <end position="93"/>
    </location>
</feature>
<dbReference type="FunCoup" id="A0A152A3N8">
    <property type="interactions" value="764"/>
</dbReference>
<dbReference type="InterPro" id="IPR045135">
    <property type="entry name" value="Rpn7_N"/>
</dbReference>
<dbReference type="STRING" id="361077.A0A152A3N8"/>
<keyword evidence="5" id="KW-1185">Reference proteome</keyword>
<dbReference type="InParanoid" id="A0A152A3N8"/>
<dbReference type="Pfam" id="PF10602">
    <property type="entry name" value="RPN7"/>
    <property type="match status" value="1"/>
</dbReference>
<organism evidence="4 5">
    <name type="scientific">Tieghemostelium lacteum</name>
    <name type="common">Slime mold</name>
    <name type="synonym">Dictyostelium lacteum</name>
    <dbReference type="NCBI Taxonomy" id="361077"/>
    <lineage>
        <taxon>Eukaryota</taxon>
        <taxon>Amoebozoa</taxon>
        <taxon>Evosea</taxon>
        <taxon>Eumycetozoa</taxon>
        <taxon>Dictyostelia</taxon>
        <taxon>Dictyosteliales</taxon>
        <taxon>Raperosteliaceae</taxon>
        <taxon>Tieghemostelium</taxon>
    </lineage>
</organism>
<reference evidence="4 5" key="1">
    <citation type="submission" date="2015-12" db="EMBL/GenBank/DDBJ databases">
        <title>Dictyostelia acquired genes for synthesis and detection of signals that induce cell-type specialization by lateral gene transfer from prokaryotes.</title>
        <authorList>
            <person name="Gloeckner G."/>
            <person name="Schaap P."/>
        </authorList>
    </citation>
    <scope>NUCLEOTIDE SEQUENCE [LARGE SCALE GENOMIC DNA]</scope>
    <source>
        <strain evidence="4 5">TK</strain>
    </source>
</reference>
<dbReference type="SMART" id="SM00088">
    <property type="entry name" value="PINT"/>
    <property type="match status" value="1"/>
</dbReference>
<dbReference type="PANTHER" id="PTHR14145">
    <property type="entry name" value="26S PROTESOME SUBUNIT 6"/>
    <property type="match status" value="1"/>
</dbReference>
<protein>
    <submittedName>
        <fullName evidence="4">26S proteasome non-ATPase regulatory subunit 6</fullName>
    </submittedName>
</protein>
<dbReference type="PROSITE" id="PS50250">
    <property type="entry name" value="PCI"/>
    <property type="match status" value="1"/>
</dbReference>
<dbReference type="GO" id="GO:0000502">
    <property type="term" value="C:proteasome complex"/>
    <property type="evidence" value="ECO:0007669"/>
    <property type="project" value="UniProtKB-KW"/>
</dbReference>
<dbReference type="OrthoDB" id="1452at2759"/>
<dbReference type="AlphaFoldDB" id="A0A152A3N8"/>
<dbReference type="Gene3D" id="1.25.40.570">
    <property type="match status" value="1"/>
</dbReference>
<comment type="caution">
    <text evidence="4">The sequence shown here is derived from an EMBL/GenBank/DDBJ whole genome shotgun (WGS) entry which is preliminary data.</text>
</comment>
<dbReference type="PANTHER" id="PTHR14145:SF1">
    <property type="entry name" value="26S PROTEASOME NON-ATPASE REGULATORY SUBUNIT 6"/>
    <property type="match status" value="1"/>
</dbReference>
<dbReference type="OMA" id="RLHCKVD"/>
<dbReference type="EMBL" id="LODT01000013">
    <property type="protein sequence ID" value="KYR00830.1"/>
    <property type="molecule type" value="Genomic_DNA"/>
</dbReference>
<gene>
    <name evidence="4" type="ORF">DLAC_02884</name>
</gene>
<dbReference type="InterPro" id="IPR049549">
    <property type="entry name" value="RPN7_PSMD6_C"/>
</dbReference>
<evidence type="ECO:0000313" key="5">
    <source>
        <dbReference type="Proteomes" id="UP000076078"/>
    </source>
</evidence>
<dbReference type="InterPro" id="IPR036390">
    <property type="entry name" value="WH_DNA-bd_sf"/>
</dbReference>
<sequence length="381" mass="43944">MVDDDVKKLPDMTIADLVFLSGLTKDATTTKKLLDEIEKHKMLPLYKKLVEQLKWKEDSKLIETLKESNETELKILDEKITDAETNLGESEIREAYLAKSDFFCRIGDKDKANQFYRVTFDKTVPLGQRLDVVFTVIRMGIFWMDHDTVTRNIEKAKTLVEEGGDWDKKNRLKTYEAVYLMSIRKFKEASELFLDTLASFTSTEFIDYNRFVQYLVFTSLLHLDRVSLKSKVIDSPDVLSVIHEIPNLSSLLVSFYNGDYTQFFKALAHFSDSVKTDRYLGPHAQFLTREMRILAYTQFLESYSSVKLESMSQQFGVSVGFIDRELSRFVAAGRLNCKIDKVSGVIETTRSDVKNSLYKSLIQQGDNLLNRVQKLSRVINV</sequence>
<dbReference type="Pfam" id="PF01399">
    <property type="entry name" value="PCI"/>
    <property type="match status" value="1"/>
</dbReference>
<dbReference type="SUPFAM" id="SSF46785">
    <property type="entry name" value="Winged helix' DNA-binding domain"/>
    <property type="match status" value="1"/>
</dbReference>
<dbReference type="InterPro" id="IPR000717">
    <property type="entry name" value="PCI_dom"/>
</dbReference>
<proteinExistence type="predicted"/>
<evidence type="ECO:0000259" key="3">
    <source>
        <dbReference type="PROSITE" id="PS50250"/>
    </source>
</evidence>
<evidence type="ECO:0000256" key="1">
    <source>
        <dbReference type="ARBA" id="ARBA00022942"/>
    </source>
</evidence>
<dbReference type="InterPro" id="IPR019585">
    <property type="entry name" value="Rpn7/CSN1"/>
</dbReference>
<dbReference type="Proteomes" id="UP000076078">
    <property type="component" value="Unassembled WGS sequence"/>
</dbReference>
<accession>A0A152A3N8</accession>
<evidence type="ECO:0000313" key="4">
    <source>
        <dbReference type="EMBL" id="KYR00830.1"/>
    </source>
</evidence>
<dbReference type="FunFam" id="1.25.40.570:FF:000005">
    <property type="entry name" value="26S proteasome regulatory subunit N7"/>
    <property type="match status" value="1"/>
</dbReference>
<feature type="domain" description="PCI" evidence="3">
    <location>
        <begin position="185"/>
        <end position="353"/>
    </location>
</feature>
<dbReference type="GO" id="GO:0043161">
    <property type="term" value="P:proteasome-mediated ubiquitin-dependent protein catabolic process"/>
    <property type="evidence" value="ECO:0007669"/>
    <property type="project" value="TreeGrafter"/>
</dbReference>
<dbReference type="Pfam" id="PF21154">
    <property type="entry name" value="RPN7_PSMD6_C"/>
    <property type="match status" value="1"/>
</dbReference>
<name>A0A152A3N8_TIELA</name>
<keyword evidence="1 4" id="KW-0647">Proteasome</keyword>
<keyword evidence="2" id="KW-0175">Coiled coil</keyword>